<proteinExistence type="predicted"/>
<evidence type="ECO:0000313" key="4">
    <source>
        <dbReference type="RefSeq" id="XP_005094956.1"/>
    </source>
</evidence>
<organism evidence="2 5">
    <name type="scientific">Aplysia californica</name>
    <name type="common">California sea hare</name>
    <dbReference type="NCBI Taxonomy" id="6500"/>
    <lineage>
        <taxon>Eukaryota</taxon>
        <taxon>Metazoa</taxon>
        <taxon>Spiralia</taxon>
        <taxon>Lophotrochozoa</taxon>
        <taxon>Mollusca</taxon>
        <taxon>Gastropoda</taxon>
        <taxon>Heterobranchia</taxon>
        <taxon>Euthyneura</taxon>
        <taxon>Tectipleura</taxon>
        <taxon>Aplysiida</taxon>
        <taxon>Aplysioidea</taxon>
        <taxon>Aplysiidae</taxon>
        <taxon>Aplysia</taxon>
    </lineage>
</organism>
<dbReference type="RefSeq" id="XP_005094955.1">
    <property type="nucleotide sequence ID" value="XM_005094898.3"/>
</dbReference>
<sequence length="182" mass="20817">MSHPTMTRKDNLMVWGGIYMPRVLGNMAVIAVSSLPPRDRNSFNPNLMYLAILAVVLNILSIAAWVNPRSISSLFGAKSGGIVNSTFLFLASLAVLLAQTGLVWTSSNLYSELTLFVLLSTFFMEVLHVYVVPSDWKFEPYLQDIVWQNFYILFVFLMDCFYMCFISHLFTQGYVVHVWHRK</sequence>
<feature type="transmembrane region" description="Helical" evidence="1">
    <location>
        <begin position="47"/>
        <end position="66"/>
    </location>
</feature>
<feature type="transmembrane region" description="Helical" evidence="1">
    <location>
        <begin position="86"/>
        <end position="106"/>
    </location>
</feature>
<dbReference type="Proteomes" id="UP000694888">
    <property type="component" value="Unplaced"/>
</dbReference>
<feature type="transmembrane region" description="Helical" evidence="1">
    <location>
        <begin position="151"/>
        <end position="176"/>
    </location>
</feature>
<name>A0ABM1VQP9_APLCA</name>
<keyword evidence="1" id="KW-0472">Membrane</keyword>
<keyword evidence="1" id="KW-0812">Transmembrane</keyword>
<feature type="transmembrane region" description="Helical" evidence="1">
    <location>
        <begin position="113"/>
        <end position="131"/>
    </location>
</feature>
<feature type="transmembrane region" description="Helical" evidence="1">
    <location>
        <begin position="12"/>
        <end position="35"/>
    </location>
</feature>
<dbReference type="GeneID" id="101849119"/>
<protein>
    <submittedName>
        <fullName evidence="3 4">Uncharacterized protein LOC101849119</fullName>
    </submittedName>
</protein>
<reference evidence="3 4" key="1">
    <citation type="submission" date="2025-05" db="UniProtKB">
        <authorList>
            <consortium name="RefSeq"/>
        </authorList>
    </citation>
    <scope>IDENTIFICATION</scope>
</reference>
<keyword evidence="1" id="KW-1133">Transmembrane helix</keyword>
<gene>
    <name evidence="3 4 5" type="primary">LOC101849119</name>
</gene>
<dbReference type="RefSeq" id="XP_035824741.1">
    <property type="nucleotide sequence ID" value="XM_035968848.1"/>
</dbReference>
<dbReference type="RefSeq" id="XP_005094956.1">
    <property type="nucleotide sequence ID" value="XM_005094899.2"/>
</dbReference>
<evidence type="ECO:0000313" key="2">
    <source>
        <dbReference type="Proteomes" id="UP000694888"/>
    </source>
</evidence>
<accession>A0ABM1VQP9</accession>
<keyword evidence="2" id="KW-1185">Reference proteome</keyword>
<evidence type="ECO:0000256" key="1">
    <source>
        <dbReference type="SAM" id="Phobius"/>
    </source>
</evidence>
<evidence type="ECO:0000313" key="5">
    <source>
        <dbReference type="RefSeq" id="XP_035824741.1"/>
    </source>
</evidence>
<evidence type="ECO:0000313" key="3">
    <source>
        <dbReference type="RefSeq" id="XP_005094955.1"/>
    </source>
</evidence>